<dbReference type="InterPro" id="IPR006114">
    <property type="entry name" value="6PGDH_C"/>
</dbReference>
<dbReference type="InterPro" id="IPR008927">
    <property type="entry name" value="6-PGluconate_DH-like_C_sf"/>
</dbReference>
<dbReference type="GO" id="GO:0050661">
    <property type="term" value="F:NADP binding"/>
    <property type="evidence" value="ECO:0007669"/>
    <property type="project" value="InterPro"/>
</dbReference>
<dbReference type="Pfam" id="PF00393">
    <property type="entry name" value="6PGD"/>
    <property type="match status" value="1"/>
</dbReference>
<proteinExistence type="inferred from homology"/>
<dbReference type="EMBL" id="CP002282">
    <property type="protein sequence ID" value="ADO84543.1"/>
    <property type="molecule type" value="Genomic_DNA"/>
</dbReference>
<comment type="similarity">
    <text evidence="1">Belongs to the 6-phosphogluconate dehydrogenase family.</text>
</comment>
<keyword evidence="3" id="KW-0311">Gluconate utilization</keyword>
<keyword evidence="6" id="KW-1185">Reference proteome</keyword>
<dbReference type="AlphaFoldDB" id="E3HD67"/>
<dbReference type="PANTHER" id="PTHR11811">
    <property type="entry name" value="6-PHOSPHOGLUCONATE DEHYDROGENASE"/>
    <property type="match status" value="1"/>
</dbReference>
<dbReference type="Gene3D" id="1.10.1040.10">
    <property type="entry name" value="N-(1-d-carboxylethyl)-l-norvaline Dehydrogenase, domain 2"/>
    <property type="match status" value="1"/>
</dbReference>
<keyword evidence="2" id="KW-0560">Oxidoreductase</keyword>
<reference evidence="5 6" key="1">
    <citation type="journal article" date="2010" name="Stand. Genomic Sci.">
        <title>Complete genome sequence of Ilyobacter polytropus type strain (CuHbu1).</title>
        <authorList>
            <person name="Sikorski J."/>
            <person name="Chertkov O."/>
            <person name="Lapidus A."/>
            <person name="Nolan M."/>
            <person name="Lucas S."/>
            <person name="Del Rio T.G."/>
            <person name="Tice H."/>
            <person name="Cheng J.F."/>
            <person name="Tapia R."/>
            <person name="Han C."/>
            <person name="Goodwin L."/>
            <person name="Pitluck S."/>
            <person name="Liolios K."/>
            <person name="Ivanova N."/>
            <person name="Mavromatis K."/>
            <person name="Mikhailova N."/>
            <person name="Pati A."/>
            <person name="Chen A."/>
            <person name="Palaniappan K."/>
            <person name="Land M."/>
            <person name="Hauser L."/>
            <person name="Chang Y.J."/>
            <person name="Jeffries C.D."/>
            <person name="Brambilla E."/>
            <person name="Yasawong M."/>
            <person name="Rohde M."/>
            <person name="Pukall R."/>
            <person name="Spring S."/>
            <person name="Goker M."/>
            <person name="Woyke T."/>
            <person name="Bristow J."/>
            <person name="Eisen J.A."/>
            <person name="Markowitz V."/>
            <person name="Hugenholtz P."/>
            <person name="Kyrpides N.C."/>
            <person name="Klenk H.P."/>
        </authorList>
    </citation>
    <scope>NUCLEOTIDE SEQUENCE [LARGE SCALE GENOMIC DNA]</scope>
    <source>
        <strain evidence="6">ATCC 51220 / DSM 2926 / LMG 16218 / CuHBu1</strain>
        <plasmid evidence="6">pILYOP01</plasmid>
    </source>
</reference>
<dbReference type="Gene3D" id="3.40.50.720">
    <property type="entry name" value="NAD(P)-binding Rossmann-like Domain"/>
    <property type="match status" value="1"/>
</dbReference>
<dbReference type="NCBIfam" id="NF007161">
    <property type="entry name" value="PRK09599.1"/>
    <property type="match status" value="1"/>
</dbReference>
<dbReference type="InterPro" id="IPR006183">
    <property type="entry name" value="Pgluconate_DH"/>
</dbReference>
<dbReference type="InterPro" id="IPR013328">
    <property type="entry name" value="6PGD_dom2"/>
</dbReference>
<name>E3HD67_ILYPC</name>
<dbReference type="InterPro" id="IPR036291">
    <property type="entry name" value="NAD(P)-bd_dom_sf"/>
</dbReference>
<dbReference type="GO" id="GO:0006098">
    <property type="term" value="P:pentose-phosphate shunt"/>
    <property type="evidence" value="ECO:0007669"/>
    <property type="project" value="InterPro"/>
</dbReference>
<dbReference type="InterPro" id="IPR004849">
    <property type="entry name" value="6DGDH_YqeC"/>
</dbReference>
<dbReference type="GO" id="GO:0004616">
    <property type="term" value="F:phosphogluconate dehydrogenase (decarboxylating) activity"/>
    <property type="evidence" value="ECO:0007669"/>
    <property type="project" value="InterPro"/>
</dbReference>
<dbReference type="KEGG" id="ipo:Ilyop_2788"/>
<evidence type="ECO:0000313" key="5">
    <source>
        <dbReference type="EMBL" id="ADO84543.1"/>
    </source>
</evidence>
<dbReference type="InterPro" id="IPR006115">
    <property type="entry name" value="6PGDH_NADP-bd"/>
</dbReference>
<dbReference type="RefSeq" id="WP_013389195.1">
    <property type="nucleotide sequence ID" value="NC_014633.1"/>
</dbReference>
<accession>E3HD67</accession>
<evidence type="ECO:0000313" key="6">
    <source>
        <dbReference type="Proteomes" id="UP000006875"/>
    </source>
</evidence>
<dbReference type="GO" id="GO:0019521">
    <property type="term" value="P:D-gluconate metabolic process"/>
    <property type="evidence" value="ECO:0007669"/>
    <property type="project" value="UniProtKB-KW"/>
</dbReference>
<dbReference type="SUPFAM" id="SSF48179">
    <property type="entry name" value="6-phosphogluconate dehydrogenase C-terminal domain-like"/>
    <property type="match status" value="1"/>
</dbReference>
<feature type="domain" description="6-phosphogluconate dehydrogenase C-terminal" evidence="4">
    <location>
        <begin position="170"/>
        <end position="303"/>
    </location>
</feature>
<evidence type="ECO:0000259" key="4">
    <source>
        <dbReference type="SMART" id="SM01350"/>
    </source>
</evidence>
<dbReference type="SUPFAM" id="SSF51735">
    <property type="entry name" value="NAD(P)-binding Rossmann-fold domains"/>
    <property type="match status" value="1"/>
</dbReference>
<geneLocation type="plasmid" evidence="5 6">
    <name>pILYOP01</name>
</geneLocation>
<dbReference type="PRINTS" id="PR00076">
    <property type="entry name" value="6PGDHDRGNASE"/>
</dbReference>
<organism evidence="5 6">
    <name type="scientific">Ilyobacter polytropus (strain ATCC 51220 / DSM 2926 / LMG 16218 / CuHBu1)</name>
    <dbReference type="NCBI Taxonomy" id="572544"/>
    <lineage>
        <taxon>Bacteria</taxon>
        <taxon>Fusobacteriati</taxon>
        <taxon>Fusobacteriota</taxon>
        <taxon>Fusobacteriia</taxon>
        <taxon>Fusobacteriales</taxon>
        <taxon>Fusobacteriaceae</taxon>
        <taxon>Ilyobacter</taxon>
    </lineage>
</organism>
<evidence type="ECO:0000256" key="1">
    <source>
        <dbReference type="ARBA" id="ARBA00008419"/>
    </source>
</evidence>
<evidence type="ECO:0000256" key="2">
    <source>
        <dbReference type="ARBA" id="ARBA00023002"/>
    </source>
</evidence>
<dbReference type="Proteomes" id="UP000006875">
    <property type="component" value="Plasmid pILYOP01"/>
</dbReference>
<dbReference type="HOGENOM" id="CLU_024540_0_0_0"/>
<protein>
    <submittedName>
        <fullName evidence="5">6-phosphogluconate dehydrogenase, decarboxylating</fullName>
    </submittedName>
</protein>
<gene>
    <name evidence="5" type="ordered locus">Ilyop_2788</name>
</gene>
<dbReference type="Pfam" id="PF03446">
    <property type="entry name" value="NAD_binding_2"/>
    <property type="match status" value="1"/>
</dbReference>
<evidence type="ECO:0000256" key="3">
    <source>
        <dbReference type="ARBA" id="ARBA00023064"/>
    </source>
</evidence>
<keyword evidence="5" id="KW-0614">Plasmid</keyword>
<dbReference type="OrthoDB" id="9804542at2"/>
<dbReference type="SMART" id="SM01350">
    <property type="entry name" value="6PGD"/>
    <property type="match status" value="1"/>
</dbReference>
<sequence length="305" mass="33907">MKIAMIGLGKMGGNMAKKLIEKKHDVTVYDISPELRKEFEDMGAKAVESIEKLCKEAEKGNIDIIWSMLPAGEITENTILDISMRCAESKIIVDGGNSFYKNTVKLEENISKNGHTLMDAGTSGGIWGFEKGYCFMIGGDKRSYDFIEPILKDLSKPEGGYEYMGPAGSGHFVKMVHNGIEYAMMEAFGEGFEILKEKKEFDLDLEKISKVWQHGSVIDSWLLELCGALFEKEGNLEGIKGYVDDSGEGRWTVMESIEERVAAPVITLSLLQRFRSRKDETFSDKVIAGLRNQFGGHSVKSKKGG</sequence>
<dbReference type="NCBIfam" id="TIGR00872">
    <property type="entry name" value="gnd_rel"/>
    <property type="match status" value="1"/>
</dbReference>